<feature type="signal peptide" evidence="2">
    <location>
        <begin position="1"/>
        <end position="19"/>
    </location>
</feature>
<keyword evidence="2" id="KW-0732">Signal</keyword>
<dbReference type="EMBL" id="ML119653">
    <property type="protein sequence ID" value="RPA85498.1"/>
    <property type="molecule type" value="Genomic_DNA"/>
</dbReference>
<protein>
    <submittedName>
        <fullName evidence="3">Uncharacterized protein</fullName>
    </submittedName>
</protein>
<evidence type="ECO:0000313" key="4">
    <source>
        <dbReference type="Proteomes" id="UP000275078"/>
    </source>
</evidence>
<gene>
    <name evidence="3" type="ORF">BJ508DRAFT_177247</name>
</gene>
<reference evidence="3 4" key="1">
    <citation type="journal article" date="2018" name="Nat. Ecol. Evol.">
        <title>Pezizomycetes genomes reveal the molecular basis of ectomycorrhizal truffle lifestyle.</title>
        <authorList>
            <person name="Murat C."/>
            <person name="Payen T."/>
            <person name="Noel B."/>
            <person name="Kuo A."/>
            <person name="Morin E."/>
            <person name="Chen J."/>
            <person name="Kohler A."/>
            <person name="Krizsan K."/>
            <person name="Balestrini R."/>
            <person name="Da Silva C."/>
            <person name="Montanini B."/>
            <person name="Hainaut M."/>
            <person name="Levati E."/>
            <person name="Barry K.W."/>
            <person name="Belfiori B."/>
            <person name="Cichocki N."/>
            <person name="Clum A."/>
            <person name="Dockter R.B."/>
            <person name="Fauchery L."/>
            <person name="Guy J."/>
            <person name="Iotti M."/>
            <person name="Le Tacon F."/>
            <person name="Lindquist E.A."/>
            <person name="Lipzen A."/>
            <person name="Malagnac F."/>
            <person name="Mello A."/>
            <person name="Molinier V."/>
            <person name="Miyauchi S."/>
            <person name="Poulain J."/>
            <person name="Riccioni C."/>
            <person name="Rubini A."/>
            <person name="Sitrit Y."/>
            <person name="Splivallo R."/>
            <person name="Traeger S."/>
            <person name="Wang M."/>
            <person name="Zifcakova L."/>
            <person name="Wipf D."/>
            <person name="Zambonelli A."/>
            <person name="Paolocci F."/>
            <person name="Nowrousian M."/>
            <person name="Ottonello S."/>
            <person name="Baldrian P."/>
            <person name="Spatafora J.W."/>
            <person name="Henrissat B."/>
            <person name="Nagy L.G."/>
            <person name="Aury J.M."/>
            <person name="Wincker P."/>
            <person name="Grigoriev I.V."/>
            <person name="Bonfante P."/>
            <person name="Martin F.M."/>
        </authorList>
    </citation>
    <scope>NUCLEOTIDE SEQUENCE [LARGE SCALE GENOMIC DNA]</scope>
    <source>
        <strain evidence="3 4">RN42</strain>
    </source>
</reference>
<name>A0A3N4ILB6_ASCIM</name>
<keyword evidence="4" id="KW-1185">Reference proteome</keyword>
<feature type="region of interest" description="Disordered" evidence="1">
    <location>
        <begin position="194"/>
        <end position="219"/>
    </location>
</feature>
<feature type="compositionally biased region" description="Basic and acidic residues" evidence="1">
    <location>
        <begin position="194"/>
        <end position="211"/>
    </location>
</feature>
<feature type="region of interest" description="Disordered" evidence="1">
    <location>
        <begin position="296"/>
        <end position="319"/>
    </location>
</feature>
<accession>A0A3N4ILB6</accession>
<feature type="chain" id="PRO_5017942381" evidence="2">
    <location>
        <begin position="20"/>
        <end position="374"/>
    </location>
</feature>
<evidence type="ECO:0000313" key="3">
    <source>
        <dbReference type="EMBL" id="RPA85498.1"/>
    </source>
</evidence>
<organism evidence="3 4">
    <name type="scientific">Ascobolus immersus RN42</name>
    <dbReference type="NCBI Taxonomy" id="1160509"/>
    <lineage>
        <taxon>Eukaryota</taxon>
        <taxon>Fungi</taxon>
        <taxon>Dikarya</taxon>
        <taxon>Ascomycota</taxon>
        <taxon>Pezizomycotina</taxon>
        <taxon>Pezizomycetes</taxon>
        <taxon>Pezizales</taxon>
        <taxon>Ascobolaceae</taxon>
        <taxon>Ascobolus</taxon>
    </lineage>
</organism>
<dbReference type="AlphaFoldDB" id="A0A3N4ILB6"/>
<evidence type="ECO:0000256" key="1">
    <source>
        <dbReference type="SAM" id="MobiDB-lite"/>
    </source>
</evidence>
<sequence length="374" mass="42366">MKPSYLQAFLIFLTAPVYSQTIDRSDASPNPHRQFGLLAPRPDGSCLAETYTCTADAKNSPACCEELDCRLASGGFHQCLGRNSESKVKKRHDGESWRKEPKWTAYSKYSDGITLEVDSNRCTEEIQDEFTEFERRITRRPDRRRCVGYGDFCAIGLEEIGCCHGTVCVSMDGSAFNTRCVPFKAKFDTKPEDLEKNAKTEGVEKESKEANESNLRARSARDKGKAHLLLEGIDANFQVVGDECIAHKQPCRGSDEDMSSECCGYPHWQCIKQSSGKFVCDKPDFFSDTIAWPSGYNGPHKRPVPERKPRNSRLRSSANALQGKAKLSRRYDILRKCHQASDKCRFDDQCCINLECSREKPKDKYGRCKNVKEW</sequence>
<evidence type="ECO:0000256" key="2">
    <source>
        <dbReference type="SAM" id="SignalP"/>
    </source>
</evidence>
<dbReference type="Proteomes" id="UP000275078">
    <property type="component" value="Unassembled WGS sequence"/>
</dbReference>
<proteinExistence type="predicted"/>